<sequence length="65" mass="6919">MRPGQQIPIDGLIAEGSASIKETFLTGEAVPVDKTTGDPVYAGTTNVTGRLLIQTTRVYRESLLA</sequence>
<dbReference type="InterPro" id="IPR008250">
    <property type="entry name" value="ATPase_P-typ_transduc_dom_A_sf"/>
</dbReference>
<dbReference type="Proteomes" id="UP000242972">
    <property type="component" value="Unassembled WGS sequence"/>
</dbReference>
<comment type="caution">
    <text evidence="4">The sequence shown here is derived from an EMBL/GenBank/DDBJ whole genome shotgun (WGS) entry which is preliminary data.</text>
</comment>
<evidence type="ECO:0000256" key="1">
    <source>
        <dbReference type="ARBA" id="ARBA00004141"/>
    </source>
</evidence>
<reference evidence="4 5" key="1">
    <citation type="journal article" date="2014" name="BMC Genomics">
        <title>Comparison of environmental and isolate Sulfobacillus genomes reveals diverse carbon, sulfur, nitrogen, and hydrogen metabolisms.</title>
        <authorList>
            <person name="Justice N.B."/>
            <person name="Norman A."/>
            <person name="Brown C.T."/>
            <person name="Singh A."/>
            <person name="Thomas B.C."/>
            <person name="Banfield J.F."/>
        </authorList>
    </citation>
    <scope>NUCLEOTIDE SEQUENCE [LARGE SCALE GENOMIC DNA]</scope>
    <source>
        <strain evidence="4">AMDSBA4</strain>
    </source>
</reference>
<evidence type="ECO:0000259" key="3">
    <source>
        <dbReference type="Pfam" id="PF00122"/>
    </source>
</evidence>
<dbReference type="PANTHER" id="PTHR46594:SF4">
    <property type="entry name" value="P-TYPE CATION-TRANSPORTING ATPASE"/>
    <property type="match status" value="1"/>
</dbReference>
<gene>
    <name evidence="4" type="ORF">C7B46_08370</name>
</gene>
<organism evidence="4 5">
    <name type="scientific">Sulfobacillus benefaciens</name>
    <dbReference type="NCBI Taxonomy" id="453960"/>
    <lineage>
        <taxon>Bacteria</taxon>
        <taxon>Bacillati</taxon>
        <taxon>Bacillota</taxon>
        <taxon>Clostridia</taxon>
        <taxon>Eubacteriales</taxon>
        <taxon>Clostridiales Family XVII. Incertae Sedis</taxon>
        <taxon>Sulfobacillus</taxon>
    </lineage>
</organism>
<dbReference type="SUPFAM" id="SSF81653">
    <property type="entry name" value="Calcium ATPase, transduction domain A"/>
    <property type="match status" value="1"/>
</dbReference>
<accession>A0A2T2XH96</accession>
<evidence type="ECO:0000313" key="4">
    <source>
        <dbReference type="EMBL" id="PSR33850.1"/>
    </source>
</evidence>
<dbReference type="GO" id="GO:0046872">
    <property type="term" value="F:metal ion binding"/>
    <property type="evidence" value="ECO:0007669"/>
    <property type="project" value="UniProtKB-KW"/>
</dbReference>
<comment type="subcellular location">
    <subcellularLocation>
        <location evidence="1">Membrane</location>
        <topology evidence="1">Multi-pass membrane protein</topology>
    </subcellularLocation>
</comment>
<name>A0A2T2XH96_9FIRM</name>
<proteinExistence type="predicted"/>
<keyword evidence="2" id="KW-0479">Metal-binding</keyword>
<dbReference type="Gene3D" id="2.70.150.10">
    <property type="entry name" value="Calcium-transporting ATPase, cytoplasmic transduction domain A"/>
    <property type="match status" value="1"/>
</dbReference>
<feature type="domain" description="P-type ATPase A" evidence="3">
    <location>
        <begin position="1"/>
        <end position="64"/>
    </location>
</feature>
<evidence type="ECO:0000313" key="5">
    <source>
        <dbReference type="Proteomes" id="UP000242972"/>
    </source>
</evidence>
<dbReference type="EMBL" id="PXYW01000016">
    <property type="protein sequence ID" value="PSR33850.1"/>
    <property type="molecule type" value="Genomic_DNA"/>
</dbReference>
<protein>
    <recommendedName>
        <fullName evidence="3">P-type ATPase A domain-containing protein</fullName>
    </recommendedName>
</protein>
<dbReference type="InterPro" id="IPR059000">
    <property type="entry name" value="ATPase_P-type_domA"/>
</dbReference>
<evidence type="ECO:0000256" key="2">
    <source>
        <dbReference type="ARBA" id="ARBA00022723"/>
    </source>
</evidence>
<dbReference type="AlphaFoldDB" id="A0A2T2XH96"/>
<dbReference type="Pfam" id="PF00122">
    <property type="entry name" value="E1-E2_ATPase"/>
    <property type="match status" value="1"/>
</dbReference>
<dbReference type="PANTHER" id="PTHR46594">
    <property type="entry name" value="P-TYPE CATION-TRANSPORTING ATPASE"/>
    <property type="match status" value="1"/>
</dbReference>